<dbReference type="Proteomes" id="UP001180845">
    <property type="component" value="Unassembled WGS sequence"/>
</dbReference>
<dbReference type="AlphaFoldDB" id="A0AAE3ZCS8"/>
<dbReference type="InterPro" id="IPR000551">
    <property type="entry name" value="MerR-type_HTH_dom"/>
</dbReference>
<keyword evidence="5" id="KW-1185">Reference proteome</keyword>
<feature type="compositionally biased region" description="Low complexity" evidence="2">
    <location>
        <begin position="100"/>
        <end position="116"/>
    </location>
</feature>
<dbReference type="Gene3D" id="1.10.1660.10">
    <property type="match status" value="1"/>
</dbReference>
<sequence length="382" mass="39702">MTTRPGPVQAWTDSAVADDADSAPEGDVDVSDEDVSDEREPPKLTVAAVARRLGVAPATLRTWDRRYGIGPSDHTTGHHRRYGPDDIARLEQMQRALLRGASPAEAARYARTATATPQRGSSEASASGGTQQSAVSSEPVLLSGVLDTADDPSGSERAPHTGGGGLKLSGTGPRARGLGRAALALDSWSAQQLLLEGMQAEGVVATWCDVLQPVLRALTERRQRSGSGTEVSQLLIDCASTALRAVIANAPPPLNPRPAVLASVPGEGQELELVALAAALAANRVGNRLFGSALPKEGLDTAIRRAAPAAVVLWAEQSHYAAPHLIADLPNPRQRFRAFAAGGGWESEAMPAHVEVLGSLPTAVDRVSETILGCGSASDGVM</sequence>
<evidence type="ECO:0000313" key="5">
    <source>
        <dbReference type="Proteomes" id="UP001180845"/>
    </source>
</evidence>
<dbReference type="Pfam" id="PF13411">
    <property type="entry name" value="MerR_1"/>
    <property type="match status" value="1"/>
</dbReference>
<dbReference type="PROSITE" id="PS50937">
    <property type="entry name" value="HTH_MERR_2"/>
    <property type="match status" value="1"/>
</dbReference>
<feature type="region of interest" description="Disordered" evidence="2">
    <location>
        <begin position="1"/>
        <end position="44"/>
    </location>
</feature>
<dbReference type="EMBL" id="JAVDXW010000001">
    <property type="protein sequence ID" value="MDR7302553.1"/>
    <property type="molecule type" value="Genomic_DNA"/>
</dbReference>
<dbReference type="GO" id="GO:0003677">
    <property type="term" value="F:DNA binding"/>
    <property type="evidence" value="ECO:0007669"/>
    <property type="project" value="UniProtKB-KW"/>
</dbReference>
<feature type="domain" description="HTH merR-type" evidence="3">
    <location>
        <begin position="43"/>
        <end position="112"/>
    </location>
</feature>
<dbReference type="InterPro" id="IPR009061">
    <property type="entry name" value="DNA-bd_dom_put_sf"/>
</dbReference>
<dbReference type="CDD" id="cd01104">
    <property type="entry name" value="HTH_MlrA-CarA"/>
    <property type="match status" value="1"/>
</dbReference>
<evidence type="ECO:0000313" key="4">
    <source>
        <dbReference type="EMBL" id="MDR7302553.1"/>
    </source>
</evidence>
<dbReference type="RefSeq" id="WP_310274171.1">
    <property type="nucleotide sequence ID" value="NZ_JAVDXW010000001.1"/>
</dbReference>
<comment type="caution">
    <text evidence="4">The sequence shown here is derived from an EMBL/GenBank/DDBJ whole genome shotgun (WGS) entry which is preliminary data.</text>
</comment>
<feature type="compositionally biased region" description="Polar residues" evidence="2">
    <location>
        <begin position="117"/>
        <end position="136"/>
    </location>
</feature>
<evidence type="ECO:0000256" key="2">
    <source>
        <dbReference type="SAM" id="MobiDB-lite"/>
    </source>
</evidence>
<dbReference type="PANTHER" id="PTHR30204">
    <property type="entry name" value="REDOX-CYCLING DRUG-SENSING TRANSCRIPTIONAL ACTIVATOR SOXR"/>
    <property type="match status" value="1"/>
</dbReference>
<dbReference type="SMART" id="SM00422">
    <property type="entry name" value="HTH_MERR"/>
    <property type="match status" value="1"/>
</dbReference>
<evidence type="ECO:0000259" key="3">
    <source>
        <dbReference type="PROSITE" id="PS50937"/>
    </source>
</evidence>
<dbReference type="Gene3D" id="3.40.50.280">
    <property type="entry name" value="Cobalamin-binding domain"/>
    <property type="match status" value="1"/>
</dbReference>
<dbReference type="SUPFAM" id="SSF46955">
    <property type="entry name" value="Putative DNA-binding domain"/>
    <property type="match status" value="1"/>
</dbReference>
<dbReference type="PANTHER" id="PTHR30204:SF97">
    <property type="entry name" value="MERR FAMILY REGULATORY PROTEIN"/>
    <property type="match status" value="1"/>
</dbReference>
<dbReference type="GO" id="GO:0003700">
    <property type="term" value="F:DNA-binding transcription factor activity"/>
    <property type="evidence" value="ECO:0007669"/>
    <property type="project" value="InterPro"/>
</dbReference>
<feature type="region of interest" description="Disordered" evidence="2">
    <location>
        <begin position="100"/>
        <end position="173"/>
    </location>
</feature>
<evidence type="ECO:0000256" key="1">
    <source>
        <dbReference type="ARBA" id="ARBA00023125"/>
    </source>
</evidence>
<protein>
    <submittedName>
        <fullName evidence="4">DNA-binding transcriptional MerR regulator</fullName>
    </submittedName>
</protein>
<organism evidence="4 5">
    <name type="scientific">Haloactinomyces albus</name>
    <dbReference type="NCBI Taxonomy" id="1352928"/>
    <lineage>
        <taxon>Bacteria</taxon>
        <taxon>Bacillati</taxon>
        <taxon>Actinomycetota</taxon>
        <taxon>Actinomycetes</taxon>
        <taxon>Actinopolysporales</taxon>
        <taxon>Actinopolysporaceae</taxon>
        <taxon>Haloactinomyces</taxon>
    </lineage>
</organism>
<dbReference type="InterPro" id="IPR047057">
    <property type="entry name" value="MerR_fam"/>
</dbReference>
<name>A0AAE3ZCS8_9ACTN</name>
<accession>A0AAE3ZCS8</accession>
<proteinExistence type="predicted"/>
<keyword evidence="1 4" id="KW-0238">DNA-binding</keyword>
<gene>
    <name evidence="4" type="ORF">JOF55_002734</name>
</gene>
<reference evidence="4" key="1">
    <citation type="submission" date="2023-07" db="EMBL/GenBank/DDBJ databases">
        <title>Sequencing the genomes of 1000 actinobacteria strains.</title>
        <authorList>
            <person name="Klenk H.-P."/>
        </authorList>
    </citation>
    <scope>NUCLEOTIDE SEQUENCE</scope>
    <source>
        <strain evidence="4">DSM 45977</strain>
    </source>
</reference>
<feature type="compositionally biased region" description="Acidic residues" evidence="2">
    <location>
        <begin position="16"/>
        <end position="37"/>
    </location>
</feature>